<dbReference type="SUPFAM" id="SSF52799">
    <property type="entry name" value="(Phosphotyrosine protein) phosphatases II"/>
    <property type="match status" value="1"/>
</dbReference>
<dbReference type="InterPro" id="IPR029021">
    <property type="entry name" value="Prot-tyrosine_phosphatase-like"/>
</dbReference>
<dbReference type="PANTHER" id="PTHR10807:SF73">
    <property type="entry name" value="LD06050P"/>
    <property type="match status" value="1"/>
</dbReference>
<dbReference type="AlphaFoldDB" id="A0A8B6GS20"/>
<evidence type="ECO:0000256" key="3">
    <source>
        <dbReference type="ARBA" id="ARBA00023157"/>
    </source>
</evidence>
<dbReference type="PROSITE" id="PS51339">
    <property type="entry name" value="PPASE_MYOTUBULARIN"/>
    <property type="match status" value="1"/>
</dbReference>
<dbReference type="InterPro" id="IPR057774">
    <property type="entry name" value="D8C_UMOD/GP2/OIT3-like"/>
</dbReference>
<dbReference type="InterPro" id="IPR030564">
    <property type="entry name" value="Myotubularin"/>
</dbReference>
<keyword evidence="6" id="KW-1185">Reference proteome</keyword>
<organism evidence="5 6">
    <name type="scientific">Mytilus galloprovincialis</name>
    <name type="common">Mediterranean mussel</name>
    <dbReference type="NCBI Taxonomy" id="29158"/>
    <lineage>
        <taxon>Eukaryota</taxon>
        <taxon>Metazoa</taxon>
        <taxon>Spiralia</taxon>
        <taxon>Lophotrochozoa</taxon>
        <taxon>Mollusca</taxon>
        <taxon>Bivalvia</taxon>
        <taxon>Autobranchia</taxon>
        <taxon>Pteriomorphia</taxon>
        <taxon>Mytilida</taxon>
        <taxon>Mytiloidea</taxon>
        <taxon>Mytilidae</taxon>
        <taxon>Mytilinae</taxon>
        <taxon>Mytilus</taxon>
    </lineage>
</organism>
<keyword evidence="3" id="KW-1015">Disulfide bond</keyword>
<dbReference type="EMBL" id="UYJE01008884">
    <property type="protein sequence ID" value="VDI68180.1"/>
    <property type="molecule type" value="Genomic_DNA"/>
</dbReference>
<comment type="caution">
    <text evidence="5">The sequence shown here is derived from an EMBL/GenBank/DDBJ whole genome shotgun (WGS) entry which is preliminary data.</text>
</comment>
<dbReference type="InterPro" id="IPR010569">
    <property type="entry name" value="Myotubularin-like_Pase_dom"/>
</dbReference>
<reference evidence="5" key="1">
    <citation type="submission" date="2018-11" db="EMBL/GenBank/DDBJ databases">
        <authorList>
            <person name="Alioto T."/>
            <person name="Alioto T."/>
        </authorList>
    </citation>
    <scope>NUCLEOTIDE SEQUENCE</scope>
</reference>
<dbReference type="PANTHER" id="PTHR10807">
    <property type="entry name" value="MYOTUBULARIN-RELATED"/>
    <property type="match status" value="1"/>
</dbReference>
<dbReference type="OrthoDB" id="271628at2759"/>
<proteinExistence type="inferred from homology"/>
<evidence type="ECO:0000313" key="6">
    <source>
        <dbReference type="Proteomes" id="UP000596742"/>
    </source>
</evidence>
<dbReference type="Proteomes" id="UP000596742">
    <property type="component" value="Unassembled WGS sequence"/>
</dbReference>
<evidence type="ECO:0000259" key="4">
    <source>
        <dbReference type="PROSITE" id="PS51339"/>
    </source>
</evidence>
<sequence length="607" mass="67243">MVCDRQLNEGWYIAKHQGEILRMPTSCPSALACGTSGGIWLNGEHPTDVNTTITVNACRRGFTSDANECCAEMIPIQVKNCGSFYAYNLKYTTGCSQAYCFGSHNCPVTTASTTTSTTTSNVVIVPDNKTMLLSTVATSHGQNIGDSVCMNVTALDGVSKRGTGCLGTELSNMVCDRQLFEGWYVARHEGKLLEMPTTCPSMLSCGTSGGIWLNGNHACPQTTTSSTTTQETAADNASSVSRIDLICSSAVTINAISKRGTGCMGTELTEKVCDRQLAEGWYYAEHEGNMTNMATSCPSIMSCGTAGSIWLNGEHPYEVYKTVAIDACRRGFPADGNECCVETFPIQVRNCGTFYAYYLRYTSTCDQAYCFGASVLVHGSEGFDTTLQVTSLVQLILDHDCRTINGFEALVEREWLQGGHPFADRCSKSAFAITKQRSESPIFLLFLDCVWQIWQQFPCSFEFNEEFLVLLFEHTYSSQFGTFLCNNEKERKECKLSSRTVSLWTYLARPEVLQKYLNPMYDPNPRVIWPSVAPQSLVLWSGLYQRSIIDQSKQKEAWQEVSKIREYDKELRSKVTKLRRQLASLEREALGVGLILPSELGVDCIPE</sequence>
<dbReference type="PROSITE" id="PS51257">
    <property type="entry name" value="PROKAR_LIPOPROTEIN"/>
    <property type="match status" value="1"/>
</dbReference>
<name>A0A8B6GS20_MYTGA</name>
<comment type="similarity">
    <text evidence="1">Belongs to the protein-tyrosine phosphatase family. Non-receptor class myotubularin subfamily.</text>
</comment>
<dbReference type="GO" id="GO:0046856">
    <property type="term" value="P:phosphatidylinositol dephosphorylation"/>
    <property type="evidence" value="ECO:0007669"/>
    <property type="project" value="TreeGrafter"/>
</dbReference>
<evidence type="ECO:0000313" key="5">
    <source>
        <dbReference type="EMBL" id="VDI68180.1"/>
    </source>
</evidence>
<keyword evidence="2" id="KW-0732">Signal</keyword>
<gene>
    <name evidence="5" type="ORF">MGAL_10B089004</name>
</gene>
<evidence type="ECO:0000256" key="1">
    <source>
        <dbReference type="ARBA" id="ARBA00007471"/>
    </source>
</evidence>
<dbReference type="GO" id="GO:0019903">
    <property type="term" value="F:protein phosphatase binding"/>
    <property type="evidence" value="ECO:0007669"/>
    <property type="project" value="TreeGrafter"/>
</dbReference>
<evidence type="ECO:0000256" key="2">
    <source>
        <dbReference type="ARBA" id="ARBA00022729"/>
    </source>
</evidence>
<dbReference type="GO" id="GO:0010507">
    <property type="term" value="P:negative regulation of autophagy"/>
    <property type="evidence" value="ECO:0007669"/>
    <property type="project" value="TreeGrafter"/>
</dbReference>
<dbReference type="Pfam" id="PF06602">
    <property type="entry name" value="Myotub-related"/>
    <property type="match status" value="1"/>
</dbReference>
<feature type="domain" description="Myotubularin phosphatase" evidence="4">
    <location>
        <begin position="372"/>
        <end position="544"/>
    </location>
</feature>
<accession>A0A8B6GS20</accession>
<protein>
    <submittedName>
        <fullName evidence="5">Myotubularin-related protein 9</fullName>
    </submittedName>
</protein>
<dbReference type="GO" id="GO:0005737">
    <property type="term" value="C:cytoplasm"/>
    <property type="evidence" value="ECO:0007669"/>
    <property type="project" value="TreeGrafter"/>
</dbReference>
<dbReference type="Pfam" id="PF23283">
    <property type="entry name" value="D8C_UMOD"/>
    <property type="match status" value="2"/>
</dbReference>